<keyword evidence="2" id="KW-1185">Reference proteome</keyword>
<dbReference type="EMBL" id="MU151649">
    <property type="protein sequence ID" value="KAF9442351.1"/>
    <property type="molecule type" value="Genomic_DNA"/>
</dbReference>
<dbReference type="Proteomes" id="UP000807342">
    <property type="component" value="Unassembled WGS sequence"/>
</dbReference>
<dbReference type="OrthoDB" id="192148at2759"/>
<evidence type="ECO:0000313" key="2">
    <source>
        <dbReference type="Proteomes" id="UP000807342"/>
    </source>
</evidence>
<organism evidence="1 2">
    <name type="scientific">Macrolepiota fuliginosa MF-IS2</name>
    <dbReference type="NCBI Taxonomy" id="1400762"/>
    <lineage>
        <taxon>Eukaryota</taxon>
        <taxon>Fungi</taxon>
        <taxon>Dikarya</taxon>
        <taxon>Basidiomycota</taxon>
        <taxon>Agaricomycotina</taxon>
        <taxon>Agaricomycetes</taxon>
        <taxon>Agaricomycetidae</taxon>
        <taxon>Agaricales</taxon>
        <taxon>Agaricineae</taxon>
        <taxon>Agaricaceae</taxon>
        <taxon>Macrolepiota</taxon>
    </lineage>
</organism>
<comment type="caution">
    <text evidence="1">The sequence shown here is derived from an EMBL/GenBank/DDBJ whole genome shotgun (WGS) entry which is preliminary data.</text>
</comment>
<sequence>MSNTVPTTLIISEHVLKLLQTAADLAPVPGITLAAGIALSIINIVQTMKNNKDEFISIGKDSCVIVAAVIQRVDITQVEQTASASLAVLHQDANQLLSDMQSIEICIRKCRKRSLIKRLLRYKVDQGLIQECRDRLRSAISLFDLYSNIEIRRQLATLSGQLRVFLERQGAPELHVPQSQFRAPTPLEPKRSGVRVAYQRAQDEAPRNQQPINISTNEPGVFPTGSRGIANARNSVAPSASITYRTRTTTVTETMASMSADLGTVSTPFAHPG</sequence>
<name>A0A9P5X3T6_9AGAR</name>
<gene>
    <name evidence="1" type="ORF">P691DRAFT_765306</name>
</gene>
<dbReference type="Gene3D" id="1.20.930.20">
    <property type="entry name" value="Adaptor protein Cbl, N-terminal domain"/>
    <property type="match status" value="1"/>
</dbReference>
<reference evidence="1" key="1">
    <citation type="submission" date="2020-11" db="EMBL/GenBank/DDBJ databases">
        <authorList>
            <consortium name="DOE Joint Genome Institute"/>
            <person name="Ahrendt S."/>
            <person name="Riley R."/>
            <person name="Andreopoulos W."/>
            <person name="Labutti K."/>
            <person name="Pangilinan J."/>
            <person name="Ruiz-Duenas F.J."/>
            <person name="Barrasa J.M."/>
            <person name="Sanchez-Garcia M."/>
            <person name="Camarero S."/>
            <person name="Miyauchi S."/>
            <person name="Serrano A."/>
            <person name="Linde D."/>
            <person name="Babiker R."/>
            <person name="Drula E."/>
            <person name="Ayuso-Fernandez I."/>
            <person name="Pacheco R."/>
            <person name="Padilla G."/>
            <person name="Ferreira P."/>
            <person name="Barriuso J."/>
            <person name="Kellner H."/>
            <person name="Castanera R."/>
            <person name="Alfaro M."/>
            <person name="Ramirez L."/>
            <person name="Pisabarro A.G."/>
            <person name="Kuo A."/>
            <person name="Tritt A."/>
            <person name="Lipzen A."/>
            <person name="He G."/>
            <person name="Yan M."/>
            <person name="Ng V."/>
            <person name="Cullen D."/>
            <person name="Martin F."/>
            <person name="Rosso M.-N."/>
            <person name="Henrissat B."/>
            <person name="Hibbett D."/>
            <person name="Martinez A.T."/>
            <person name="Grigoriev I.V."/>
        </authorList>
    </citation>
    <scope>NUCLEOTIDE SEQUENCE</scope>
    <source>
        <strain evidence="1">MF-IS2</strain>
    </source>
</reference>
<evidence type="ECO:0000313" key="1">
    <source>
        <dbReference type="EMBL" id="KAF9442351.1"/>
    </source>
</evidence>
<dbReference type="GO" id="GO:0007166">
    <property type="term" value="P:cell surface receptor signaling pathway"/>
    <property type="evidence" value="ECO:0007669"/>
    <property type="project" value="InterPro"/>
</dbReference>
<dbReference type="AlphaFoldDB" id="A0A9P5X3T6"/>
<dbReference type="CDD" id="cd21037">
    <property type="entry name" value="MLKL_NTD"/>
    <property type="match status" value="1"/>
</dbReference>
<proteinExistence type="predicted"/>
<dbReference type="InterPro" id="IPR059179">
    <property type="entry name" value="MLKL-like_MCAfunc"/>
</dbReference>
<accession>A0A9P5X3T6</accession>
<dbReference type="InterPro" id="IPR036537">
    <property type="entry name" value="Adaptor_Cbl_N_dom_sf"/>
</dbReference>
<protein>
    <submittedName>
        <fullName evidence="1">Uncharacterized protein</fullName>
    </submittedName>
</protein>